<proteinExistence type="predicted"/>
<dbReference type="Pfam" id="PF04380">
    <property type="entry name" value="BMFP"/>
    <property type="match status" value="1"/>
</dbReference>
<evidence type="ECO:0000313" key="2">
    <source>
        <dbReference type="EMBL" id="GLQ06232.1"/>
    </source>
</evidence>
<dbReference type="EMBL" id="BSNF01000006">
    <property type="protein sequence ID" value="GLQ06232.1"/>
    <property type="molecule type" value="Genomic_DNA"/>
</dbReference>
<sequence length="114" mass="12232">MQTTSRMFDDLARLASGAVGTAHGIKAEWENILHQRMERMVGEMNLVPREEFDAVKEMVVKLVDKVDAQAEQIAELEARLAAASASPAPAKKASGKTAARPAPKSTGKADKADD</sequence>
<gene>
    <name evidence="2" type="ORF">GCM10007924_14530</name>
</gene>
<protein>
    <recommendedName>
        <fullName evidence="4">Pyrroline-5-carboxylate reductase</fullName>
    </recommendedName>
</protein>
<feature type="compositionally biased region" description="Low complexity" evidence="1">
    <location>
        <begin position="80"/>
        <end position="99"/>
    </location>
</feature>
<evidence type="ECO:0000256" key="1">
    <source>
        <dbReference type="SAM" id="MobiDB-lite"/>
    </source>
</evidence>
<keyword evidence="3" id="KW-1185">Reference proteome</keyword>
<evidence type="ECO:0008006" key="4">
    <source>
        <dbReference type="Google" id="ProtNLM"/>
    </source>
</evidence>
<dbReference type="InterPro" id="IPR007475">
    <property type="entry name" value="UbiK"/>
</dbReference>
<reference evidence="2" key="1">
    <citation type="journal article" date="2014" name="Int. J. Syst. Evol. Microbiol.">
        <title>Complete genome of a new Firmicutes species belonging to the dominant human colonic microbiota ('Ruminococcus bicirculans') reveals two chromosomes and a selective capacity to utilize plant glucans.</title>
        <authorList>
            <consortium name="NISC Comparative Sequencing Program"/>
            <person name="Wegmann U."/>
            <person name="Louis P."/>
            <person name="Goesmann A."/>
            <person name="Henrissat B."/>
            <person name="Duncan S.H."/>
            <person name="Flint H.J."/>
        </authorList>
    </citation>
    <scope>NUCLEOTIDE SEQUENCE</scope>
    <source>
        <strain evidence="2">NBRC 103408</strain>
    </source>
</reference>
<organism evidence="2 3">
    <name type="scientific">Sneathiella chinensis</name>
    <dbReference type="NCBI Taxonomy" id="349750"/>
    <lineage>
        <taxon>Bacteria</taxon>
        <taxon>Pseudomonadati</taxon>
        <taxon>Pseudomonadota</taxon>
        <taxon>Alphaproteobacteria</taxon>
        <taxon>Sneathiellales</taxon>
        <taxon>Sneathiellaceae</taxon>
        <taxon>Sneathiella</taxon>
    </lineage>
</organism>
<comment type="caution">
    <text evidence="2">The sequence shown here is derived from an EMBL/GenBank/DDBJ whole genome shotgun (WGS) entry which is preliminary data.</text>
</comment>
<feature type="region of interest" description="Disordered" evidence="1">
    <location>
        <begin position="80"/>
        <end position="114"/>
    </location>
</feature>
<dbReference type="Proteomes" id="UP001161409">
    <property type="component" value="Unassembled WGS sequence"/>
</dbReference>
<accession>A0ABQ5U282</accession>
<name>A0ABQ5U282_9PROT</name>
<dbReference type="RefSeq" id="WP_169560288.1">
    <property type="nucleotide sequence ID" value="NZ_BSNF01000006.1"/>
</dbReference>
<evidence type="ECO:0000313" key="3">
    <source>
        <dbReference type="Proteomes" id="UP001161409"/>
    </source>
</evidence>
<reference evidence="2" key="2">
    <citation type="submission" date="2023-01" db="EMBL/GenBank/DDBJ databases">
        <title>Draft genome sequence of Sneathiella chinensis strain NBRC 103408.</title>
        <authorList>
            <person name="Sun Q."/>
            <person name="Mori K."/>
        </authorList>
    </citation>
    <scope>NUCLEOTIDE SEQUENCE</scope>
    <source>
        <strain evidence="2">NBRC 103408</strain>
    </source>
</reference>